<dbReference type="EMBL" id="PJMW01000002">
    <property type="protein sequence ID" value="PKV80927.1"/>
    <property type="molecule type" value="Genomic_DNA"/>
</dbReference>
<dbReference type="AlphaFoldDB" id="A0A2N3VH27"/>
<accession>A0A2N3VH27</accession>
<keyword evidence="3" id="KW-1185">Reference proteome</keyword>
<reference evidence="2 3" key="1">
    <citation type="submission" date="2017-12" db="EMBL/GenBank/DDBJ databases">
        <title>Sequencing the genomes of 1000 Actinobacteria strains.</title>
        <authorList>
            <person name="Klenk H.-P."/>
        </authorList>
    </citation>
    <scope>NUCLEOTIDE SEQUENCE [LARGE SCALE GENOMIC DNA]</scope>
    <source>
        <strain evidence="2 3">DSM 44489</strain>
    </source>
</reference>
<proteinExistence type="predicted"/>
<organism evidence="2 3">
    <name type="scientific">Nocardia fluminea</name>
    <dbReference type="NCBI Taxonomy" id="134984"/>
    <lineage>
        <taxon>Bacteria</taxon>
        <taxon>Bacillati</taxon>
        <taxon>Actinomycetota</taxon>
        <taxon>Actinomycetes</taxon>
        <taxon>Mycobacteriales</taxon>
        <taxon>Nocardiaceae</taxon>
        <taxon>Nocardia</taxon>
    </lineage>
</organism>
<comment type="caution">
    <text evidence="2">The sequence shown here is derived from an EMBL/GenBank/DDBJ whole genome shotgun (WGS) entry which is preliminary data.</text>
</comment>
<gene>
    <name evidence="2" type="ORF">ATK86_5364</name>
</gene>
<evidence type="ECO:0000313" key="2">
    <source>
        <dbReference type="EMBL" id="PKV80927.1"/>
    </source>
</evidence>
<dbReference type="RefSeq" id="WP_101466770.1">
    <property type="nucleotide sequence ID" value="NZ_PJMW01000002.1"/>
</dbReference>
<evidence type="ECO:0000313" key="3">
    <source>
        <dbReference type="Proteomes" id="UP000233766"/>
    </source>
</evidence>
<feature type="region of interest" description="Disordered" evidence="1">
    <location>
        <begin position="61"/>
        <end position="82"/>
    </location>
</feature>
<sequence length="112" mass="11867">MATAILHRDNVLGHAGPARVWHLDPPALIGGERHPYVCIWIVPSAGHQDAEVVAVASTESGAAAGRSVQRRPGSYTLHGDPDSPEYVDGCHLVALQILGGYTVEAPRPQDES</sequence>
<dbReference type="OrthoDB" id="4557232at2"/>
<name>A0A2N3VH27_9NOCA</name>
<evidence type="ECO:0000256" key="1">
    <source>
        <dbReference type="SAM" id="MobiDB-lite"/>
    </source>
</evidence>
<dbReference type="Proteomes" id="UP000233766">
    <property type="component" value="Unassembled WGS sequence"/>
</dbReference>
<protein>
    <submittedName>
        <fullName evidence="2">Uncharacterized protein</fullName>
    </submittedName>
</protein>